<keyword evidence="4 11" id="KW-0028">Amino-acid biosynthesis</keyword>
<dbReference type="PANTHER" id="PTHR32268">
    <property type="entry name" value="HOMOSERINE O-ACETYLTRANSFERASE"/>
    <property type="match status" value="1"/>
</dbReference>
<reference evidence="14 15" key="1">
    <citation type="journal article" date="2015" name="Genome Announc.">
        <title>Complete Genome Sequence of Methanosphaerula palustris E1-9CT, a Hydrogenotrophic Methanogen Isolated from a Minerotrophic Fen Peatland.</title>
        <authorList>
            <person name="Cadillo-Quiroz H."/>
            <person name="Browne P."/>
            <person name="Kyrpides N."/>
            <person name="Woyke T."/>
            <person name="Goodwin L."/>
            <person name="Detter C."/>
            <person name="Yavitt J.B."/>
            <person name="Zinder S.H."/>
        </authorList>
    </citation>
    <scope>NUCLEOTIDE SEQUENCE [LARGE SCALE GENOMIC DNA]</scope>
    <source>
        <strain evidence="15">ATCC BAA-1556 / DSM 19958 / E1-9c</strain>
    </source>
</reference>
<dbReference type="PROSITE" id="PS51371">
    <property type="entry name" value="CBS"/>
    <property type="match status" value="2"/>
</dbReference>
<dbReference type="SMART" id="SM00116">
    <property type="entry name" value="CBS"/>
    <property type="match status" value="2"/>
</dbReference>
<feature type="domain" description="CBS" evidence="13">
    <location>
        <begin position="441"/>
        <end position="496"/>
    </location>
</feature>
<protein>
    <recommendedName>
        <fullName evidence="11">Homoserine O-acetyltransferase</fullName>
        <shortName evidence="11">HAT</shortName>
        <ecNumber evidence="11">2.3.1.31</ecNumber>
    </recommendedName>
    <alternativeName>
        <fullName evidence="11">Homoserine transacetylase</fullName>
        <shortName evidence="11">HTA</shortName>
    </alternativeName>
</protein>
<dbReference type="GO" id="GO:0005737">
    <property type="term" value="C:cytoplasm"/>
    <property type="evidence" value="ECO:0007669"/>
    <property type="project" value="UniProtKB-SubCell"/>
</dbReference>
<evidence type="ECO:0000256" key="1">
    <source>
        <dbReference type="ARBA" id="ARBA00003082"/>
    </source>
</evidence>
<dbReference type="HOGENOM" id="CLU_028760_1_1_2"/>
<dbReference type="InterPro" id="IPR029058">
    <property type="entry name" value="AB_hydrolase_fold"/>
</dbReference>
<name>B8GH99_METPE</name>
<feature type="binding site" evidence="11">
    <location>
        <position position="226"/>
    </location>
    <ligand>
        <name>substrate</name>
    </ligand>
</feature>
<comment type="caution">
    <text evidence="11">Lacks conserved residue(s) required for the propagation of feature annotation.</text>
</comment>
<keyword evidence="5 11" id="KW-0808">Transferase</keyword>
<comment type="function">
    <text evidence="1 11">Transfers an acetyl group from acetyl-CoA to L-homoserine, forming acetyl-L-homoserine.</text>
</comment>
<evidence type="ECO:0000256" key="10">
    <source>
        <dbReference type="ARBA" id="ARBA00049043"/>
    </source>
</evidence>
<comment type="similarity">
    <text evidence="11">Belongs to the AB hydrolase superfamily. MetX family.</text>
</comment>
<comment type="subcellular location">
    <subcellularLocation>
        <location evidence="11">Cytoplasm</location>
    </subcellularLocation>
</comment>
<dbReference type="KEGG" id="mpl:Mpal_1161"/>
<accession>B8GH99</accession>
<dbReference type="InterPro" id="IPR000073">
    <property type="entry name" value="AB_hydrolase_1"/>
</dbReference>
<feature type="active site" description="Nucleophile" evidence="11">
    <location>
        <position position="152"/>
    </location>
</feature>
<keyword evidence="7 12" id="KW-0129">CBS domain</keyword>
<comment type="subunit">
    <text evidence="2 11">Homodimer.</text>
</comment>
<feature type="active site" evidence="11">
    <location>
        <position position="320"/>
    </location>
</feature>
<evidence type="ECO:0000256" key="4">
    <source>
        <dbReference type="ARBA" id="ARBA00022605"/>
    </source>
</evidence>
<dbReference type="NCBIfam" id="TIGR01392">
    <property type="entry name" value="homoserO_Ac_trn"/>
    <property type="match status" value="1"/>
</dbReference>
<dbReference type="GO" id="GO:0009092">
    <property type="term" value="P:homoserine metabolic process"/>
    <property type="evidence" value="ECO:0007669"/>
    <property type="project" value="TreeGrafter"/>
</dbReference>
<evidence type="ECO:0000256" key="12">
    <source>
        <dbReference type="PROSITE-ProRule" id="PRU00703"/>
    </source>
</evidence>
<dbReference type="UniPathway" id="UPA00051">
    <property type="reaction ID" value="UER00074"/>
</dbReference>
<evidence type="ECO:0000256" key="5">
    <source>
        <dbReference type="ARBA" id="ARBA00022679"/>
    </source>
</evidence>
<evidence type="ECO:0000256" key="7">
    <source>
        <dbReference type="ARBA" id="ARBA00023122"/>
    </source>
</evidence>
<dbReference type="STRING" id="521011.Mpal_1161"/>
<dbReference type="RefSeq" id="WP_012617823.1">
    <property type="nucleotide sequence ID" value="NC_011832.1"/>
</dbReference>
<keyword evidence="9 11" id="KW-0012">Acyltransferase</keyword>
<evidence type="ECO:0000256" key="8">
    <source>
        <dbReference type="ARBA" id="ARBA00023167"/>
    </source>
</evidence>
<gene>
    <name evidence="11" type="primary">metXA</name>
    <name evidence="14" type="ordered locus">Mpal_1161</name>
</gene>
<keyword evidence="3 11" id="KW-0963">Cytoplasm</keyword>
<dbReference type="Gene3D" id="3.40.50.1820">
    <property type="entry name" value="alpha/beta hydrolase"/>
    <property type="match status" value="1"/>
</dbReference>
<feature type="binding site" evidence="11">
    <location>
        <position position="354"/>
    </location>
    <ligand>
        <name>substrate</name>
    </ligand>
</feature>
<dbReference type="OrthoDB" id="295172at2157"/>
<dbReference type="eggNOG" id="arCOG00627">
    <property type="taxonomic scope" value="Archaea"/>
</dbReference>
<dbReference type="InterPro" id="IPR046342">
    <property type="entry name" value="CBS_dom_sf"/>
</dbReference>
<evidence type="ECO:0000313" key="15">
    <source>
        <dbReference type="Proteomes" id="UP000002457"/>
    </source>
</evidence>
<keyword evidence="8 11" id="KW-0486">Methionine biosynthesis</keyword>
<dbReference type="Gene3D" id="3.10.580.10">
    <property type="entry name" value="CBS-domain"/>
    <property type="match status" value="1"/>
</dbReference>
<feature type="active site" evidence="11">
    <location>
        <position position="353"/>
    </location>
</feature>
<keyword evidence="6" id="KW-0677">Repeat</keyword>
<proteinExistence type="inferred from homology"/>
<dbReference type="Pfam" id="PF00561">
    <property type="entry name" value="Abhydrolase_1"/>
    <property type="match status" value="1"/>
</dbReference>
<dbReference type="Pfam" id="PF00571">
    <property type="entry name" value="CBS"/>
    <property type="match status" value="2"/>
</dbReference>
<dbReference type="AlphaFoldDB" id="B8GH99"/>
<evidence type="ECO:0000313" key="14">
    <source>
        <dbReference type="EMBL" id="ACL16504.1"/>
    </source>
</evidence>
<dbReference type="Proteomes" id="UP000002457">
    <property type="component" value="Chromosome"/>
</dbReference>
<organism evidence="14 15">
    <name type="scientific">Methanosphaerula palustris (strain ATCC BAA-1556 / DSM 19958 / E1-9c)</name>
    <dbReference type="NCBI Taxonomy" id="521011"/>
    <lineage>
        <taxon>Archaea</taxon>
        <taxon>Methanobacteriati</taxon>
        <taxon>Methanobacteriota</taxon>
        <taxon>Stenosarchaea group</taxon>
        <taxon>Methanomicrobia</taxon>
        <taxon>Methanomicrobiales</taxon>
        <taxon>Methanoregulaceae</taxon>
        <taxon>Methanosphaerula</taxon>
    </lineage>
</organism>
<evidence type="ECO:0000256" key="3">
    <source>
        <dbReference type="ARBA" id="ARBA00022490"/>
    </source>
</evidence>
<dbReference type="SUPFAM" id="SSF53474">
    <property type="entry name" value="alpha/beta-Hydrolases"/>
    <property type="match status" value="1"/>
</dbReference>
<dbReference type="EC" id="2.3.1.31" evidence="11"/>
<dbReference type="SUPFAM" id="SSF54631">
    <property type="entry name" value="CBS-domain pair"/>
    <property type="match status" value="1"/>
</dbReference>
<comment type="catalytic activity">
    <reaction evidence="10 11">
        <text>L-homoserine + acetyl-CoA = O-acetyl-L-homoserine + CoA</text>
        <dbReference type="Rhea" id="RHEA:13701"/>
        <dbReference type="ChEBI" id="CHEBI:57287"/>
        <dbReference type="ChEBI" id="CHEBI:57288"/>
        <dbReference type="ChEBI" id="CHEBI:57476"/>
        <dbReference type="ChEBI" id="CHEBI:57716"/>
        <dbReference type="EC" id="2.3.1.31"/>
    </reaction>
</comment>
<evidence type="ECO:0000256" key="9">
    <source>
        <dbReference type="ARBA" id="ARBA00023315"/>
    </source>
</evidence>
<dbReference type="HAMAP" id="MF_00296">
    <property type="entry name" value="MetX_acyltransf"/>
    <property type="match status" value="1"/>
</dbReference>
<dbReference type="EMBL" id="CP001338">
    <property type="protein sequence ID" value="ACL16504.1"/>
    <property type="molecule type" value="Genomic_DNA"/>
</dbReference>
<sequence length="496" mass="54265">MIRGSPGSVTTQYYYHSSPLVLEGGETLPSLTIAYETYGKLNRDKNNAILICHALSGDAHVAGFHENDKKPGWWDSMVGPGKAFDTDRYYVICSNVIGGCQGSTGPSSINPVTDKAYGATFPVITIRDMVQAQKLLVDHLGIKQLYAVAGGSMGGMQALQWTVSFPDLMKKAIVIAATGSSTPQQIAFNEVGRKAITSDPEWNNGNYYHSKTDEAQGPVKGLALARMVGHITYLSDESMISKFGRSLQEKDRIGFDFSTDFAVESYLHHQGDTFTHRFDANSYLYITKAIDYFDLTDDGSLAKGLAGIHASFLVISVSSDWLYPPYQSQEIVSALTANDRKVRYSEIHSKFGHDGFLLESGQINYLISQFLSRTVVGDVMIRDFPTIEEGATTAVTARRLVNKEVNHLPVLSRSDRLVGIVTSWDIANAVAKNFLWLDEIMSKNVITTAPDEPIESAAKKMEEHSISALPVVDADQHLIGLITSDAISMLIGRGTG</sequence>
<evidence type="ECO:0000256" key="6">
    <source>
        <dbReference type="ARBA" id="ARBA00022737"/>
    </source>
</evidence>
<dbReference type="GeneID" id="7270426"/>
<dbReference type="Gene3D" id="1.10.1740.110">
    <property type="match status" value="1"/>
</dbReference>
<evidence type="ECO:0000259" key="13">
    <source>
        <dbReference type="PROSITE" id="PS51371"/>
    </source>
</evidence>
<dbReference type="GO" id="GO:0009086">
    <property type="term" value="P:methionine biosynthetic process"/>
    <property type="evidence" value="ECO:0007669"/>
    <property type="project" value="UniProtKB-UniRule"/>
</dbReference>
<dbReference type="InterPro" id="IPR000644">
    <property type="entry name" value="CBS_dom"/>
</dbReference>
<evidence type="ECO:0000256" key="2">
    <source>
        <dbReference type="ARBA" id="ARBA00011738"/>
    </source>
</evidence>
<dbReference type="PANTHER" id="PTHR32268:SF11">
    <property type="entry name" value="HOMOSERINE O-ACETYLTRANSFERASE"/>
    <property type="match status" value="1"/>
</dbReference>
<keyword evidence="15" id="KW-1185">Reference proteome</keyword>
<dbReference type="InterPro" id="IPR008220">
    <property type="entry name" value="HAT_MetX-like"/>
</dbReference>
<feature type="domain" description="CBS" evidence="13">
    <location>
        <begin position="380"/>
        <end position="439"/>
    </location>
</feature>
<dbReference type="GO" id="GO:0004414">
    <property type="term" value="F:homoserine O-acetyltransferase activity"/>
    <property type="evidence" value="ECO:0007669"/>
    <property type="project" value="UniProtKB-UniRule"/>
</dbReference>
<comment type="pathway">
    <text evidence="11">Amino-acid biosynthesis; L-methionine biosynthesis via de novo pathway; O-acetyl-L-homoserine from L-homoserine: step 1/1.</text>
</comment>
<evidence type="ECO:0000256" key="11">
    <source>
        <dbReference type="HAMAP-Rule" id="MF_00296"/>
    </source>
</evidence>
<dbReference type="NCBIfam" id="NF001209">
    <property type="entry name" value="PRK00175.1"/>
    <property type="match status" value="1"/>
</dbReference>
<dbReference type="FunFam" id="1.10.1740.110:FF:000001">
    <property type="entry name" value="Homoserine O-acetyltransferase"/>
    <property type="match status" value="1"/>
</dbReference>